<dbReference type="Pfam" id="PF05719">
    <property type="entry name" value="GPP34"/>
    <property type="match status" value="1"/>
</dbReference>
<keyword evidence="3" id="KW-0446">Lipid-binding</keyword>
<proteinExistence type="predicted"/>
<dbReference type="RefSeq" id="WP_168050238.1">
    <property type="nucleotide sequence ID" value="NZ_JAATJR010000004.1"/>
</dbReference>
<dbReference type="EMBL" id="JAAVTX010000004">
    <property type="protein sequence ID" value="NKE45702.1"/>
    <property type="molecule type" value="Genomic_DNA"/>
</dbReference>
<accession>A0ABX1F021</accession>
<dbReference type="Gene3D" id="1.10.3630.10">
    <property type="entry name" value="yeast vps74-n-term truncation variant domain like"/>
    <property type="match status" value="1"/>
</dbReference>
<dbReference type="Proteomes" id="UP000765160">
    <property type="component" value="Unassembled WGS sequence"/>
</dbReference>
<name>A0ABX1F021_9PROT</name>
<keyword evidence="6" id="KW-1185">Reference proteome</keyword>
<reference evidence="5 6" key="1">
    <citation type="submission" date="2020-03" db="EMBL/GenBank/DDBJ databases">
        <title>Roseomonas selenitidurans sp. nov. isolated from soil.</title>
        <authorList>
            <person name="Liu H."/>
        </authorList>
    </citation>
    <scope>NUCLEOTIDE SEQUENCE [LARGE SCALE GENOMIC DNA]</scope>
    <source>
        <strain evidence="5 6">JCM 15073</strain>
    </source>
</reference>
<gene>
    <name evidence="5" type="ORF">HB662_13005</name>
</gene>
<sequence>MSDSALTLAEEIVLLALDDETGRPVGRGGMAPDRALAGALLMQLALAGRLDTDRDRLILVDPTPLGDAALDTALARLAAPGAPGDARGAIPLLAREAPAARAAILDRLVARGILRRVEDRVLWILPDRRHPKAPGRPEVREARARLRALLLEGEIPAPHDALLLGLARAAGLLPLIFTAAELEAVQPWLGVVTRIESLNRSLAEAVADVRGVGLGTARRD</sequence>
<keyword evidence="4" id="KW-0472">Membrane</keyword>
<evidence type="ECO:0000256" key="2">
    <source>
        <dbReference type="ARBA" id="ARBA00023034"/>
    </source>
</evidence>
<keyword evidence="2" id="KW-0333">Golgi apparatus</keyword>
<protein>
    <submittedName>
        <fullName evidence="5">GPP34 family phosphoprotein</fullName>
    </submittedName>
</protein>
<evidence type="ECO:0000256" key="4">
    <source>
        <dbReference type="ARBA" id="ARBA00023136"/>
    </source>
</evidence>
<comment type="subcellular location">
    <subcellularLocation>
        <location evidence="1">Golgi apparatus membrane</location>
        <topology evidence="1">Peripheral membrane protein</topology>
        <orientation evidence="1">Cytoplasmic side</orientation>
    </subcellularLocation>
</comment>
<comment type="caution">
    <text evidence="5">The sequence shown here is derived from an EMBL/GenBank/DDBJ whole genome shotgun (WGS) entry which is preliminary data.</text>
</comment>
<evidence type="ECO:0000256" key="3">
    <source>
        <dbReference type="ARBA" id="ARBA00023121"/>
    </source>
</evidence>
<dbReference type="InterPro" id="IPR038261">
    <property type="entry name" value="GPP34-like_sf"/>
</dbReference>
<dbReference type="InterPro" id="IPR008628">
    <property type="entry name" value="GPP34-like"/>
</dbReference>
<evidence type="ECO:0000313" key="5">
    <source>
        <dbReference type="EMBL" id="NKE45702.1"/>
    </source>
</evidence>
<evidence type="ECO:0000313" key="6">
    <source>
        <dbReference type="Proteomes" id="UP000765160"/>
    </source>
</evidence>
<evidence type="ECO:0000256" key="1">
    <source>
        <dbReference type="ARBA" id="ARBA00004255"/>
    </source>
</evidence>
<organism evidence="5 6">
    <name type="scientific">Falsiroseomonas frigidaquae</name>
    <dbReference type="NCBI Taxonomy" id="487318"/>
    <lineage>
        <taxon>Bacteria</taxon>
        <taxon>Pseudomonadati</taxon>
        <taxon>Pseudomonadota</taxon>
        <taxon>Alphaproteobacteria</taxon>
        <taxon>Acetobacterales</taxon>
        <taxon>Roseomonadaceae</taxon>
        <taxon>Falsiroseomonas</taxon>
    </lineage>
</organism>